<dbReference type="AlphaFoldDB" id="A0A5B6WI87"/>
<comment type="caution">
    <text evidence="1">The sequence shown here is derived from an EMBL/GenBank/DDBJ whole genome shotgun (WGS) entry which is preliminary data.</text>
</comment>
<reference evidence="2" key="1">
    <citation type="journal article" date="2019" name="Plant Biotechnol. J.">
        <title>Genome sequencing of the Australian wild diploid species Gossypium australe highlights disease resistance and delayed gland morphogenesis.</title>
        <authorList>
            <person name="Cai Y."/>
            <person name="Cai X."/>
            <person name="Wang Q."/>
            <person name="Wang P."/>
            <person name="Zhang Y."/>
            <person name="Cai C."/>
            <person name="Xu Y."/>
            <person name="Wang K."/>
            <person name="Zhou Z."/>
            <person name="Wang C."/>
            <person name="Geng S."/>
            <person name="Li B."/>
            <person name="Dong Q."/>
            <person name="Hou Y."/>
            <person name="Wang H."/>
            <person name="Ai P."/>
            <person name="Liu Z."/>
            <person name="Yi F."/>
            <person name="Sun M."/>
            <person name="An G."/>
            <person name="Cheng J."/>
            <person name="Zhang Y."/>
            <person name="Shi Q."/>
            <person name="Xie Y."/>
            <person name="Shi X."/>
            <person name="Chang Y."/>
            <person name="Huang F."/>
            <person name="Chen Y."/>
            <person name="Hong S."/>
            <person name="Mi L."/>
            <person name="Sun Q."/>
            <person name="Zhang L."/>
            <person name="Zhou B."/>
            <person name="Peng R."/>
            <person name="Zhang X."/>
            <person name="Liu F."/>
        </authorList>
    </citation>
    <scope>NUCLEOTIDE SEQUENCE [LARGE SCALE GENOMIC DNA]</scope>
    <source>
        <strain evidence="2">cv. PA1801</strain>
    </source>
</reference>
<proteinExistence type="predicted"/>
<dbReference type="EMBL" id="SMMG02000003">
    <property type="protein sequence ID" value="KAA3481390.1"/>
    <property type="molecule type" value="Genomic_DNA"/>
</dbReference>
<organism evidence="1 2">
    <name type="scientific">Gossypium australe</name>
    <dbReference type="NCBI Taxonomy" id="47621"/>
    <lineage>
        <taxon>Eukaryota</taxon>
        <taxon>Viridiplantae</taxon>
        <taxon>Streptophyta</taxon>
        <taxon>Embryophyta</taxon>
        <taxon>Tracheophyta</taxon>
        <taxon>Spermatophyta</taxon>
        <taxon>Magnoliopsida</taxon>
        <taxon>eudicotyledons</taxon>
        <taxon>Gunneridae</taxon>
        <taxon>Pentapetalae</taxon>
        <taxon>rosids</taxon>
        <taxon>malvids</taxon>
        <taxon>Malvales</taxon>
        <taxon>Malvaceae</taxon>
        <taxon>Malvoideae</taxon>
        <taxon>Gossypium</taxon>
    </lineage>
</organism>
<dbReference type="OrthoDB" id="1272705at2759"/>
<dbReference type="PANTHER" id="PTHR32108">
    <property type="entry name" value="DNA-DIRECTED RNA POLYMERASE SUBUNIT ALPHA"/>
    <property type="match status" value="1"/>
</dbReference>
<evidence type="ECO:0000313" key="2">
    <source>
        <dbReference type="Proteomes" id="UP000325315"/>
    </source>
</evidence>
<keyword evidence="2" id="KW-1185">Reference proteome</keyword>
<name>A0A5B6WI87_9ROSI</name>
<protein>
    <submittedName>
        <fullName evidence="1">Uncharacterized protein</fullName>
    </submittedName>
</protein>
<gene>
    <name evidence="1" type="ORF">EPI10_021760</name>
</gene>
<dbReference type="Proteomes" id="UP000325315">
    <property type="component" value="Unassembled WGS sequence"/>
</dbReference>
<sequence length="368" mass="41625">MQPPFPKQYDANAQWEYHAGTMGHSIENCTASKKLIKRFFKMGIVRFDDPSRANVTGNPLPRHPNQGVNTIIESGSKRTKIDVTETSRARREEKFVPQRKDQWRKFTRSITQMIIYRPRSNEAGTQATLKVIIQKLVIFPYKDRKRVPRNYDCNVMIPGEENSVGTSEEGQDIGFFSRSGRCYDPVSARIEPIKGKTLAIEHKKEKIARFESLVNEPVTENEAKEFLKFLKYNEYSVVEHLHKQPARISVLALVLSSETHRSALMKVLNETSIIDNISVNKLNCLVNNLSAGNFIFFNDDEIPPWGMGSTKALHITTYCKGYTLQGVLIDNGSALNVLPLSTLNRLSVDSSHMKTCQNIVRAFDGTGG</sequence>
<dbReference type="PANTHER" id="PTHR32108:SF5">
    <property type="entry name" value="DYNACTIN SUBUNIT 1-LIKE"/>
    <property type="match status" value="1"/>
</dbReference>
<accession>A0A5B6WI87</accession>
<evidence type="ECO:0000313" key="1">
    <source>
        <dbReference type="EMBL" id="KAA3481390.1"/>
    </source>
</evidence>